<evidence type="ECO:0000256" key="12">
    <source>
        <dbReference type="ARBA" id="ARBA00023306"/>
    </source>
</evidence>
<name>A0AAU7CFA5_9BACT</name>
<dbReference type="PANTHER" id="PTHR22683:SF41">
    <property type="entry name" value="DNA TRANSLOCASE FTSK"/>
    <property type="match status" value="1"/>
</dbReference>
<evidence type="ECO:0000256" key="4">
    <source>
        <dbReference type="ARBA" id="ARBA00022618"/>
    </source>
</evidence>
<accession>A0AAU7CFA5</accession>
<evidence type="ECO:0000256" key="1">
    <source>
        <dbReference type="ARBA" id="ARBA00004651"/>
    </source>
</evidence>
<dbReference type="InterPro" id="IPR036388">
    <property type="entry name" value="WH-like_DNA-bd_sf"/>
</dbReference>
<dbReference type="EMBL" id="CP155447">
    <property type="protein sequence ID" value="XBH04039.1"/>
    <property type="molecule type" value="Genomic_DNA"/>
</dbReference>
<comment type="similarity">
    <text evidence="2">Belongs to the FtsK/SpoIIIE/SftA family.</text>
</comment>
<evidence type="ECO:0000256" key="10">
    <source>
        <dbReference type="ARBA" id="ARBA00023125"/>
    </source>
</evidence>
<dbReference type="SUPFAM" id="SSF52540">
    <property type="entry name" value="P-loop containing nucleoside triphosphate hydrolases"/>
    <property type="match status" value="1"/>
</dbReference>
<keyword evidence="4" id="KW-0132">Cell division</keyword>
<dbReference type="GO" id="GO:0007059">
    <property type="term" value="P:chromosome segregation"/>
    <property type="evidence" value="ECO:0007669"/>
    <property type="project" value="UniProtKB-KW"/>
</dbReference>
<keyword evidence="6 14" id="KW-0547">Nucleotide-binding</keyword>
<dbReference type="InterPro" id="IPR050206">
    <property type="entry name" value="FtsK/SpoIIIE/SftA"/>
</dbReference>
<keyword evidence="12" id="KW-0131">Cell cycle</keyword>
<evidence type="ECO:0000256" key="15">
    <source>
        <dbReference type="SAM" id="Phobius"/>
    </source>
</evidence>
<feature type="transmembrane region" description="Helical" evidence="15">
    <location>
        <begin position="145"/>
        <end position="169"/>
    </location>
</feature>
<dbReference type="InterPro" id="IPR036390">
    <property type="entry name" value="WH_DNA-bd_sf"/>
</dbReference>
<keyword evidence="9 15" id="KW-1133">Transmembrane helix</keyword>
<keyword evidence="8 14" id="KW-0067">ATP-binding</keyword>
<dbReference type="SMART" id="SM00382">
    <property type="entry name" value="AAA"/>
    <property type="match status" value="1"/>
</dbReference>
<dbReference type="InterPro" id="IPR002543">
    <property type="entry name" value="FtsK_dom"/>
</dbReference>
<dbReference type="Gene3D" id="3.40.50.300">
    <property type="entry name" value="P-loop containing nucleotide triphosphate hydrolases"/>
    <property type="match status" value="1"/>
</dbReference>
<keyword evidence="7" id="KW-0159">Chromosome partition</keyword>
<dbReference type="InterPro" id="IPR003593">
    <property type="entry name" value="AAA+_ATPase"/>
</dbReference>
<dbReference type="Pfam" id="PF09397">
    <property type="entry name" value="FtsK_gamma"/>
    <property type="match status" value="1"/>
</dbReference>
<dbReference type="InterPro" id="IPR018541">
    <property type="entry name" value="Ftsk_gamma"/>
</dbReference>
<evidence type="ECO:0000313" key="17">
    <source>
        <dbReference type="EMBL" id="XBH04039.1"/>
    </source>
</evidence>
<evidence type="ECO:0000259" key="16">
    <source>
        <dbReference type="PROSITE" id="PS50901"/>
    </source>
</evidence>
<dbReference type="SUPFAM" id="SSF46785">
    <property type="entry name" value="Winged helix' DNA-binding domain"/>
    <property type="match status" value="1"/>
</dbReference>
<evidence type="ECO:0000256" key="13">
    <source>
        <dbReference type="ARBA" id="ARBA00025923"/>
    </source>
</evidence>
<feature type="transmembrane region" description="Helical" evidence="15">
    <location>
        <begin position="12"/>
        <end position="30"/>
    </location>
</feature>
<dbReference type="PROSITE" id="PS50901">
    <property type="entry name" value="FTSK"/>
    <property type="match status" value="1"/>
</dbReference>
<dbReference type="GO" id="GO:0003677">
    <property type="term" value="F:DNA binding"/>
    <property type="evidence" value="ECO:0007669"/>
    <property type="project" value="UniProtKB-KW"/>
</dbReference>
<dbReference type="GO" id="GO:0051301">
    <property type="term" value="P:cell division"/>
    <property type="evidence" value="ECO:0007669"/>
    <property type="project" value="UniProtKB-KW"/>
</dbReference>
<evidence type="ECO:0000256" key="3">
    <source>
        <dbReference type="ARBA" id="ARBA00022475"/>
    </source>
</evidence>
<dbReference type="Gene3D" id="3.30.980.40">
    <property type="match status" value="1"/>
</dbReference>
<evidence type="ECO:0000256" key="8">
    <source>
        <dbReference type="ARBA" id="ARBA00022840"/>
    </source>
</evidence>
<organism evidence="17">
    <name type="scientific">Singulisphaera sp. Ch08</name>
    <dbReference type="NCBI Taxonomy" id="3120278"/>
    <lineage>
        <taxon>Bacteria</taxon>
        <taxon>Pseudomonadati</taxon>
        <taxon>Planctomycetota</taxon>
        <taxon>Planctomycetia</taxon>
        <taxon>Isosphaerales</taxon>
        <taxon>Isosphaeraceae</taxon>
        <taxon>Singulisphaera</taxon>
    </lineage>
</organism>
<dbReference type="Pfam" id="PF01580">
    <property type="entry name" value="FtsK_SpoIIIE"/>
    <property type="match status" value="1"/>
</dbReference>
<proteinExistence type="inferred from homology"/>
<keyword evidence="11 15" id="KW-0472">Membrane</keyword>
<dbReference type="InterPro" id="IPR025199">
    <property type="entry name" value="FtsK_4TM"/>
</dbReference>
<feature type="transmembrane region" description="Helical" evidence="15">
    <location>
        <begin position="66"/>
        <end position="85"/>
    </location>
</feature>
<feature type="binding site" evidence="14">
    <location>
        <begin position="421"/>
        <end position="428"/>
    </location>
    <ligand>
        <name>ATP</name>
        <dbReference type="ChEBI" id="CHEBI:30616"/>
    </ligand>
</feature>
<dbReference type="RefSeq" id="WP_406696784.1">
    <property type="nucleotide sequence ID" value="NZ_CP155447.1"/>
</dbReference>
<protein>
    <submittedName>
        <fullName evidence="17">DNA translocase FtsK</fullName>
    </submittedName>
</protein>
<dbReference type="Gene3D" id="1.10.10.10">
    <property type="entry name" value="Winged helix-like DNA-binding domain superfamily/Winged helix DNA-binding domain"/>
    <property type="match status" value="1"/>
</dbReference>
<comment type="subcellular location">
    <subcellularLocation>
        <location evidence="1">Cell membrane</location>
        <topology evidence="1">Multi-pass membrane protein</topology>
    </subcellularLocation>
</comment>
<dbReference type="GO" id="GO:0005524">
    <property type="term" value="F:ATP binding"/>
    <property type="evidence" value="ECO:0007669"/>
    <property type="project" value="UniProtKB-UniRule"/>
</dbReference>
<dbReference type="Pfam" id="PF13491">
    <property type="entry name" value="FtsK_4TM"/>
    <property type="match status" value="1"/>
</dbReference>
<evidence type="ECO:0000256" key="2">
    <source>
        <dbReference type="ARBA" id="ARBA00006474"/>
    </source>
</evidence>
<evidence type="ECO:0000256" key="11">
    <source>
        <dbReference type="ARBA" id="ARBA00023136"/>
    </source>
</evidence>
<dbReference type="Pfam" id="PF17854">
    <property type="entry name" value="FtsK_alpha"/>
    <property type="match status" value="1"/>
</dbReference>
<evidence type="ECO:0000256" key="9">
    <source>
        <dbReference type="ARBA" id="ARBA00022989"/>
    </source>
</evidence>
<evidence type="ECO:0000256" key="6">
    <source>
        <dbReference type="ARBA" id="ARBA00022741"/>
    </source>
</evidence>
<dbReference type="SMART" id="SM00843">
    <property type="entry name" value="Ftsk_gamma"/>
    <property type="match status" value="1"/>
</dbReference>
<gene>
    <name evidence="17" type="ORF">V5E97_37930</name>
</gene>
<dbReference type="PANTHER" id="PTHR22683">
    <property type="entry name" value="SPORULATION PROTEIN RELATED"/>
    <property type="match status" value="1"/>
</dbReference>
<dbReference type="InterPro" id="IPR041027">
    <property type="entry name" value="FtsK_alpha"/>
</dbReference>
<keyword evidence="10" id="KW-0238">DNA-binding</keyword>
<evidence type="ECO:0000256" key="5">
    <source>
        <dbReference type="ARBA" id="ARBA00022692"/>
    </source>
</evidence>
<feature type="transmembrane region" description="Helical" evidence="15">
    <location>
        <begin position="97"/>
        <end position="115"/>
    </location>
</feature>
<keyword evidence="5 15" id="KW-0812">Transmembrane</keyword>
<comment type="subunit">
    <text evidence="13">Homohexamer. Forms a ring that surrounds DNA.</text>
</comment>
<evidence type="ECO:0000256" key="14">
    <source>
        <dbReference type="PROSITE-ProRule" id="PRU00289"/>
    </source>
</evidence>
<reference evidence="17" key="1">
    <citation type="submission" date="2024-05" db="EMBL/GenBank/DDBJ databases">
        <title>Planctomycetes of the genus Singulisphaera possess chitinolytic capabilities.</title>
        <authorList>
            <person name="Ivanova A."/>
        </authorList>
    </citation>
    <scope>NUCLEOTIDE SEQUENCE</scope>
    <source>
        <strain evidence="17">Ch08T</strain>
    </source>
</reference>
<dbReference type="AlphaFoldDB" id="A0AAU7CFA5"/>
<evidence type="ECO:0000256" key="7">
    <source>
        <dbReference type="ARBA" id="ARBA00022829"/>
    </source>
</evidence>
<sequence>MLDRQQLTRNGPASAFLLAIIFLALSLAHYDPSDPPGHSTEPVRTSPANPCGPVGAALAHLLFTSVGWTSMLVVVGLAALDLLWFARRPVTEKVGPLAGFALLTAVTAAFVHKYGRELDPRPLVGSGGYLGALAVAFFEGQFGLLGMLLILAASGLVGLSLCAEPLFVWPFQEIVRVLGLKTRRKQAAEPEPVPVANPAMLMPGNFALMDTTTRVAPIASRAALTRPSSPEEVIPDAAARGLNQPNVTKPAVASLSTPIPTAPSGGEYQLPPLELLEPLPSYPIHEHEAKINARALLVERTLLDFGYKVRVVQIDTGPVITQFEIELEAGLRVSRIISLADDLAIAMAVPSVRIVAPIPGKTTVGIEVPNELRAMVKLGEVVTEIHNRNDKLKIPLFLGKDVKGAPLAFDLADMPHLLIAGRTGTGKSVCLNAMILSILMTKRPDEVKLILIDPKMVELSQFKKIPHLMHPVVTDMKKAESLLSWACDKMDERYGYLARAGVRNIQTYNQLGADEIYSRLRPEDDEEMARIPTYMPYIVIIADEMADLMMTAAKEVESHIVRLAQKARAVGMHLIVATQKPTVDVITGLIKGNLPARIAFQVASRGDSRVVLDEMGADKLLGNGDMLFLFPGTSHIVRAQGTYVSDAEVNRVCQYLEQFPAEYSRELVQMQVGGGPGGKERGAALKERDELYEPAIEIIIREGRGSCSLLQRALGIGYGRAARLIDFMAEDGIVGEFKSGSAREVLYSWDEWEALKNGGEVSANSV</sequence>
<dbReference type="InterPro" id="IPR027417">
    <property type="entry name" value="P-loop_NTPase"/>
</dbReference>
<dbReference type="GO" id="GO:0005886">
    <property type="term" value="C:plasma membrane"/>
    <property type="evidence" value="ECO:0007669"/>
    <property type="project" value="UniProtKB-SubCell"/>
</dbReference>
<keyword evidence="3" id="KW-1003">Cell membrane</keyword>
<feature type="transmembrane region" description="Helical" evidence="15">
    <location>
        <begin position="121"/>
        <end position="138"/>
    </location>
</feature>
<feature type="domain" description="FtsK" evidence="16">
    <location>
        <begin position="404"/>
        <end position="609"/>
    </location>
</feature>